<evidence type="ECO:0000313" key="6">
    <source>
        <dbReference type="EMBL" id="HJD96223.1"/>
    </source>
</evidence>
<evidence type="ECO:0000256" key="4">
    <source>
        <dbReference type="ARBA" id="ARBA00023014"/>
    </source>
</evidence>
<dbReference type="RefSeq" id="WP_304120406.1">
    <property type="nucleotide sequence ID" value="NZ_DYZA01000020.1"/>
</dbReference>
<dbReference type="EMBL" id="DYZA01000020">
    <property type="protein sequence ID" value="HJD96223.1"/>
    <property type="molecule type" value="Genomic_DNA"/>
</dbReference>
<proteinExistence type="predicted"/>
<feature type="domain" description="4Fe-4S ferredoxin-type" evidence="5">
    <location>
        <begin position="414"/>
        <end position="443"/>
    </location>
</feature>
<dbReference type="Gene3D" id="1.10.1060.10">
    <property type="entry name" value="Alpha-helical ferredoxin"/>
    <property type="match status" value="1"/>
</dbReference>
<accession>A0A921AUZ9</accession>
<dbReference type="InterPro" id="IPR017900">
    <property type="entry name" value="4Fe4S_Fe_S_CS"/>
</dbReference>
<dbReference type="Pfam" id="PF04432">
    <property type="entry name" value="FrhB_FdhB_C"/>
    <property type="match status" value="1"/>
</dbReference>
<dbReference type="InterPro" id="IPR003813">
    <property type="entry name" value="MvhD/FlpD"/>
</dbReference>
<gene>
    <name evidence="6" type="ORF">K8W16_01055</name>
</gene>
<comment type="caution">
    <text evidence="6">The sequence shown here is derived from an EMBL/GenBank/DDBJ whole genome shotgun (WGS) entry which is preliminary data.</text>
</comment>
<dbReference type="PROSITE" id="PS00198">
    <property type="entry name" value="4FE4S_FER_1"/>
    <property type="match status" value="1"/>
</dbReference>
<keyword evidence="4" id="KW-0411">Iron-sulfur</keyword>
<organism evidence="6 7">
    <name type="scientific">Mailhella massiliensis</name>
    <dbReference type="NCBI Taxonomy" id="1903261"/>
    <lineage>
        <taxon>Bacteria</taxon>
        <taxon>Pseudomonadati</taxon>
        <taxon>Thermodesulfobacteriota</taxon>
        <taxon>Desulfovibrionia</taxon>
        <taxon>Desulfovibrionales</taxon>
        <taxon>Desulfovibrionaceae</taxon>
        <taxon>Mailhella</taxon>
    </lineage>
</organism>
<name>A0A921AUZ9_9BACT</name>
<dbReference type="Proteomes" id="UP000698963">
    <property type="component" value="Unassembled WGS sequence"/>
</dbReference>
<dbReference type="SUPFAM" id="SSF46548">
    <property type="entry name" value="alpha-helical ferredoxin"/>
    <property type="match status" value="1"/>
</dbReference>
<dbReference type="PROSITE" id="PS51379">
    <property type="entry name" value="4FE4S_FER_2"/>
    <property type="match status" value="1"/>
</dbReference>
<reference evidence="6" key="1">
    <citation type="journal article" date="2021" name="PeerJ">
        <title>Extensive microbial diversity within the chicken gut microbiome revealed by metagenomics and culture.</title>
        <authorList>
            <person name="Gilroy R."/>
            <person name="Ravi A."/>
            <person name="Getino M."/>
            <person name="Pursley I."/>
            <person name="Horton D.L."/>
            <person name="Alikhan N.F."/>
            <person name="Baker D."/>
            <person name="Gharbi K."/>
            <person name="Hall N."/>
            <person name="Watson M."/>
            <person name="Adriaenssens E.M."/>
            <person name="Foster-Nyarko E."/>
            <person name="Jarju S."/>
            <person name="Secka A."/>
            <person name="Antonio M."/>
            <person name="Oren A."/>
            <person name="Chaudhuri R.R."/>
            <person name="La Ragione R."/>
            <person name="Hildebrand F."/>
            <person name="Pallen M.J."/>
        </authorList>
    </citation>
    <scope>NUCLEOTIDE SEQUENCE</scope>
    <source>
        <strain evidence="6">ChiGjej2B2-19336</strain>
    </source>
</reference>
<dbReference type="AlphaFoldDB" id="A0A921AUZ9"/>
<dbReference type="InterPro" id="IPR009051">
    <property type="entry name" value="Helical_ferredxn"/>
</dbReference>
<evidence type="ECO:0000256" key="2">
    <source>
        <dbReference type="ARBA" id="ARBA00023002"/>
    </source>
</evidence>
<keyword evidence="3" id="KW-0408">Iron</keyword>
<evidence type="ECO:0000313" key="7">
    <source>
        <dbReference type="Proteomes" id="UP000698963"/>
    </source>
</evidence>
<evidence type="ECO:0000256" key="3">
    <source>
        <dbReference type="ARBA" id="ARBA00023004"/>
    </source>
</evidence>
<keyword evidence="1" id="KW-0479">Metal-binding</keyword>
<evidence type="ECO:0000259" key="5">
    <source>
        <dbReference type="PROSITE" id="PS51379"/>
    </source>
</evidence>
<evidence type="ECO:0000256" key="1">
    <source>
        <dbReference type="ARBA" id="ARBA00022723"/>
    </source>
</evidence>
<reference evidence="6" key="2">
    <citation type="submission" date="2021-09" db="EMBL/GenBank/DDBJ databases">
        <authorList>
            <person name="Gilroy R."/>
        </authorList>
    </citation>
    <scope>NUCLEOTIDE SEQUENCE</scope>
    <source>
        <strain evidence="6">ChiGjej2B2-19336</strain>
    </source>
</reference>
<dbReference type="Pfam" id="PF02662">
    <property type="entry name" value="FlpD"/>
    <property type="match status" value="1"/>
</dbReference>
<protein>
    <submittedName>
        <fullName evidence="6">Hydrogenase iron-sulfur subunit</fullName>
    </submittedName>
</protein>
<sequence length="484" mass="53472">MSVLAGKELRIVGFLCNWCSYGGADTAGTARAVQPTDLRIIRVPCSGRVNPLFVLKALINGADGVLVSGCHPRDCHYSAGNYYARRRLELLKQFLPVIGINPDRFEYTWVSASEGQRWKDVVTNFTNRIHALGPAPRWEDVPARYDRPEELIEAIRPLGCGDHPSLPELKQAIKDALAEGLEGVLGWKQGFDAVHAEPVFMTTPEEVDSLIWGPFNVHNLAVYLPQYKGRKIGVVVKGCDSKGVVELLAEELISREDVKIFGMGCNGTVNVSRILAKLPEGAKVESFTGKGSKLIVTAAGKEYEMTMAEVAQDKCRLCTKPNAVVSDVFVGKPTVEPEEPADGRLPGLRFLDSLSLEERMGYWKGQMERCIACHACRGACPMCVCRDHCVSDSRDPAWLTQEDTVQQKLFFQLIHAQHLAGRCTGCTECERACPMDIPVFALKQQFGRMIKKIFSYGAGLDVNATPPLLTYQVEEPTIKERDLA</sequence>
<dbReference type="GO" id="GO:0046872">
    <property type="term" value="F:metal ion binding"/>
    <property type="evidence" value="ECO:0007669"/>
    <property type="project" value="UniProtKB-KW"/>
</dbReference>
<keyword evidence="2" id="KW-0560">Oxidoreductase</keyword>
<dbReference type="GO" id="GO:0051536">
    <property type="term" value="F:iron-sulfur cluster binding"/>
    <property type="evidence" value="ECO:0007669"/>
    <property type="project" value="UniProtKB-KW"/>
</dbReference>
<dbReference type="Pfam" id="PF13183">
    <property type="entry name" value="Fer4_8"/>
    <property type="match status" value="1"/>
</dbReference>
<dbReference type="GO" id="GO:0016491">
    <property type="term" value="F:oxidoreductase activity"/>
    <property type="evidence" value="ECO:0007669"/>
    <property type="project" value="UniProtKB-KW"/>
</dbReference>
<dbReference type="InterPro" id="IPR017896">
    <property type="entry name" value="4Fe4S_Fe-S-bd"/>
</dbReference>
<dbReference type="InterPro" id="IPR007525">
    <property type="entry name" value="FrhB_FdhB_C"/>
</dbReference>